<evidence type="ECO:0000256" key="1">
    <source>
        <dbReference type="ARBA" id="ARBA00022649"/>
    </source>
</evidence>
<sequence length="90" mass="10227">MHMFSNMGMRMGKALEVRARKSTNVTLPPEVLDRAKELGINLSRASERGVREEIQETEARRWADDNAELVAAYTAMVERDGLPLAKYKTF</sequence>
<dbReference type="EMBL" id="FCOK02000145">
    <property type="protein sequence ID" value="SAL73953.1"/>
    <property type="molecule type" value="Genomic_DNA"/>
</dbReference>
<organism evidence="2 3">
    <name type="scientific">Caballeronia udeis</name>
    <dbReference type="NCBI Taxonomy" id="1232866"/>
    <lineage>
        <taxon>Bacteria</taxon>
        <taxon>Pseudomonadati</taxon>
        <taxon>Pseudomonadota</taxon>
        <taxon>Betaproteobacteria</taxon>
        <taxon>Burkholderiales</taxon>
        <taxon>Burkholderiaceae</taxon>
        <taxon>Caballeronia</taxon>
    </lineage>
</organism>
<dbReference type="Pfam" id="PF07362">
    <property type="entry name" value="CcdA"/>
    <property type="match status" value="1"/>
</dbReference>
<dbReference type="InterPro" id="IPR009956">
    <property type="entry name" value="Post-segregation_anti-tox_CcdA"/>
</dbReference>
<name>A0A158JZQ2_9BURK</name>
<keyword evidence="1" id="KW-1277">Toxin-antitoxin system</keyword>
<reference evidence="2 3" key="1">
    <citation type="submission" date="2016-01" db="EMBL/GenBank/DDBJ databases">
        <authorList>
            <person name="Oliw E.H."/>
        </authorList>
    </citation>
    <scope>NUCLEOTIDE SEQUENCE [LARGE SCALE GENOMIC DNA]</scope>
    <source>
        <strain evidence="2">LMG 27134</strain>
    </source>
</reference>
<protein>
    <submittedName>
        <fullName evidence="2">Post-segregation antitoxin CcdA</fullName>
    </submittedName>
</protein>
<accession>A0A158JZQ2</accession>
<dbReference type="AlphaFoldDB" id="A0A158JZQ2"/>
<dbReference type="Proteomes" id="UP000054683">
    <property type="component" value="Unassembled WGS sequence"/>
</dbReference>
<evidence type="ECO:0000313" key="2">
    <source>
        <dbReference type="EMBL" id="SAL73953.1"/>
    </source>
</evidence>
<proteinExistence type="predicted"/>
<gene>
    <name evidence="2" type="ORF">AWB69_09109</name>
</gene>
<evidence type="ECO:0000313" key="3">
    <source>
        <dbReference type="Proteomes" id="UP000054683"/>
    </source>
</evidence>